<keyword evidence="1" id="KW-0004">4Fe-4S</keyword>
<evidence type="ECO:0000256" key="6">
    <source>
        <dbReference type="ARBA" id="ARBA00023014"/>
    </source>
</evidence>
<dbReference type="SMART" id="SM00987">
    <property type="entry name" value="UreE_C"/>
    <property type="match status" value="1"/>
</dbReference>
<evidence type="ECO:0000259" key="10">
    <source>
        <dbReference type="SMART" id="SM00986"/>
    </source>
</evidence>
<keyword evidence="12" id="KW-1185">Reference proteome</keyword>
<keyword evidence="3" id="KW-0227">DNA damage</keyword>
<accession>A0A4P6UZJ8</accession>
<dbReference type="InterPro" id="IPR005122">
    <property type="entry name" value="Uracil-DNA_glycosylase-like"/>
</dbReference>
<dbReference type="GeneID" id="90766881"/>
<dbReference type="AlphaFoldDB" id="A0A4P6UZJ8"/>
<dbReference type="RefSeq" id="WP_131615927.1">
    <property type="nucleotide sequence ID" value="NZ_CP036532.1"/>
</dbReference>
<dbReference type="Gene3D" id="3.40.470.10">
    <property type="entry name" value="Uracil-DNA glycosylase-like domain"/>
    <property type="match status" value="1"/>
</dbReference>
<evidence type="ECO:0000256" key="9">
    <source>
        <dbReference type="ARBA" id="ARBA00023887"/>
    </source>
</evidence>
<dbReference type="SUPFAM" id="SSF52141">
    <property type="entry name" value="Uracil-DNA glycosylase-like"/>
    <property type="match status" value="1"/>
</dbReference>
<evidence type="ECO:0000313" key="12">
    <source>
        <dbReference type="Proteomes" id="UP000293719"/>
    </source>
</evidence>
<keyword evidence="7" id="KW-0234">DNA repair</keyword>
<gene>
    <name evidence="11" type="ORF">E0E05_06190</name>
</gene>
<sequence length="223" mass="23693">MTRCVSNPAAADPPTNCTACARLSAFREHWRDVEPGWHNGPVPTSLPKEGPDAVRLLIVGLAPGLRGANRTGIAFTGDASGAVLFGALERHGLARGHRPDAAGAGVELVGTAITNAVRCVPPQNRPTGPEITQCRAHLEATIARFAGLRVILSLGRIAHDATIRALGERVADHPFGHDRQSSVGPLTIVSSYHCSRYNMNTGRLTEAMFDEVVVRCSQVVGRN</sequence>
<dbReference type="Pfam" id="PF03167">
    <property type="entry name" value="UDG"/>
    <property type="match status" value="1"/>
</dbReference>
<organism evidence="11 12">
    <name type="scientific">Roseitalea porphyridii</name>
    <dbReference type="NCBI Taxonomy" id="1852022"/>
    <lineage>
        <taxon>Bacteria</taxon>
        <taxon>Pseudomonadati</taxon>
        <taxon>Pseudomonadota</taxon>
        <taxon>Alphaproteobacteria</taxon>
        <taxon>Hyphomicrobiales</taxon>
        <taxon>Ahrensiaceae</taxon>
        <taxon>Roseitalea</taxon>
    </lineage>
</organism>
<feature type="domain" description="Uracil-DNA glycosylase-like" evidence="10">
    <location>
        <begin position="47"/>
        <end position="213"/>
    </location>
</feature>
<evidence type="ECO:0000313" key="11">
    <source>
        <dbReference type="EMBL" id="QBK30225.1"/>
    </source>
</evidence>
<dbReference type="GO" id="GO:0006284">
    <property type="term" value="P:base-excision repair"/>
    <property type="evidence" value="ECO:0007669"/>
    <property type="project" value="InterPro"/>
</dbReference>
<keyword evidence="6" id="KW-0411">Iron-sulfur</keyword>
<dbReference type="GO" id="GO:0046872">
    <property type="term" value="F:metal ion binding"/>
    <property type="evidence" value="ECO:0007669"/>
    <property type="project" value="UniProtKB-KW"/>
</dbReference>
<dbReference type="InterPro" id="IPR036895">
    <property type="entry name" value="Uracil-DNA_glycosylase-like_sf"/>
</dbReference>
<protein>
    <recommendedName>
        <fullName evidence="9">Type-5 uracil-DNA glycosylase</fullName>
    </recommendedName>
</protein>
<dbReference type="Proteomes" id="UP000293719">
    <property type="component" value="Chromosome"/>
</dbReference>
<evidence type="ECO:0000256" key="1">
    <source>
        <dbReference type="ARBA" id="ARBA00022485"/>
    </source>
</evidence>
<evidence type="ECO:0000256" key="4">
    <source>
        <dbReference type="ARBA" id="ARBA00022801"/>
    </source>
</evidence>
<dbReference type="SMART" id="SM00986">
    <property type="entry name" value="UDG"/>
    <property type="match status" value="1"/>
</dbReference>
<proteinExistence type="inferred from homology"/>
<dbReference type="CDD" id="cd10031">
    <property type="entry name" value="UDG-F5_TTUDGB_like"/>
    <property type="match status" value="1"/>
</dbReference>
<dbReference type="GO" id="GO:0004844">
    <property type="term" value="F:uracil DNA N-glycosylase activity"/>
    <property type="evidence" value="ECO:0007669"/>
    <property type="project" value="InterPro"/>
</dbReference>
<keyword evidence="4" id="KW-0378">Hydrolase</keyword>
<dbReference type="InterPro" id="IPR051536">
    <property type="entry name" value="UDG_Type-4/5"/>
</dbReference>
<evidence type="ECO:0000256" key="7">
    <source>
        <dbReference type="ARBA" id="ARBA00023204"/>
    </source>
</evidence>
<dbReference type="InterPro" id="IPR044147">
    <property type="entry name" value="UdgB-like"/>
</dbReference>
<evidence type="ECO:0000256" key="8">
    <source>
        <dbReference type="ARBA" id="ARBA00023779"/>
    </source>
</evidence>
<evidence type="ECO:0000256" key="5">
    <source>
        <dbReference type="ARBA" id="ARBA00023004"/>
    </source>
</evidence>
<evidence type="ECO:0000256" key="2">
    <source>
        <dbReference type="ARBA" id="ARBA00022723"/>
    </source>
</evidence>
<dbReference type="PANTHER" id="PTHR33693">
    <property type="entry name" value="TYPE-5 URACIL-DNA GLYCOSYLASE"/>
    <property type="match status" value="1"/>
</dbReference>
<dbReference type="EMBL" id="CP036532">
    <property type="protein sequence ID" value="QBK30225.1"/>
    <property type="molecule type" value="Genomic_DNA"/>
</dbReference>
<comment type="similarity">
    <text evidence="8">Belongs to the uracil-DNA glycosylase (UDG) superfamily. Type 5 (UDGb) family.</text>
</comment>
<dbReference type="KEGG" id="rpod:E0E05_06190"/>
<evidence type="ECO:0000256" key="3">
    <source>
        <dbReference type="ARBA" id="ARBA00022763"/>
    </source>
</evidence>
<dbReference type="OrthoDB" id="9787663at2"/>
<keyword evidence="2" id="KW-0479">Metal-binding</keyword>
<dbReference type="GO" id="GO:0051539">
    <property type="term" value="F:4 iron, 4 sulfur cluster binding"/>
    <property type="evidence" value="ECO:0007669"/>
    <property type="project" value="UniProtKB-KW"/>
</dbReference>
<dbReference type="GO" id="GO:0033958">
    <property type="term" value="F:DNA-deoxyinosine glycosylase activity"/>
    <property type="evidence" value="ECO:0007669"/>
    <property type="project" value="InterPro"/>
</dbReference>
<reference evidence="11 12" key="1">
    <citation type="journal article" date="2017" name="Int. J. Syst. Evol. Microbiol.">
        <title>Roseitalea porphyridii gen. nov., sp. nov., isolated from a red alga, and reclassification of Hoeflea suaedae Chung et al. 2013 as Pseudohoeflea suaedae gen. nov., comb. nov.</title>
        <authorList>
            <person name="Hyeon J.W."/>
            <person name="Jeong S.E."/>
            <person name="Baek K."/>
            <person name="Jeon C.O."/>
        </authorList>
    </citation>
    <scope>NUCLEOTIDE SEQUENCE [LARGE SCALE GENOMIC DNA]</scope>
    <source>
        <strain evidence="11 12">MA7-20</strain>
    </source>
</reference>
<name>A0A4P6UZJ8_9HYPH</name>
<keyword evidence="5" id="KW-0408">Iron</keyword>
<dbReference type="PANTHER" id="PTHR33693:SF3">
    <property type="entry name" value="TYPE-5 URACIL-DNA GLYCOSYLASE"/>
    <property type="match status" value="1"/>
</dbReference>